<keyword evidence="3" id="KW-1185">Reference proteome</keyword>
<evidence type="ECO:0000256" key="1">
    <source>
        <dbReference type="SAM" id="SignalP"/>
    </source>
</evidence>
<evidence type="ECO:0000313" key="3">
    <source>
        <dbReference type="Proteomes" id="UP000887013"/>
    </source>
</evidence>
<dbReference type="Proteomes" id="UP000887013">
    <property type="component" value="Unassembled WGS sequence"/>
</dbReference>
<reference evidence="2" key="1">
    <citation type="submission" date="2020-08" db="EMBL/GenBank/DDBJ databases">
        <title>Multicomponent nature underlies the extraordinary mechanical properties of spider dragline silk.</title>
        <authorList>
            <person name="Kono N."/>
            <person name="Nakamura H."/>
            <person name="Mori M."/>
            <person name="Yoshida Y."/>
            <person name="Ohtoshi R."/>
            <person name="Malay A.D."/>
            <person name="Moran D.A.P."/>
            <person name="Tomita M."/>
            <person name="Numata K."/>
            <person name="Arakawa K."/>
        </authorList>
    </citation>
    <scope>NUCLEOTIDE SEQUENCE</scope>
</reference>
<name>A0A8X6P6I9_NEPPI</name>
<sequence length="116" mass="12371">MIKELLLIIIGVAVADAVVCGVYTCLSFECGETTCPPGFRVKYRGGFCGCCNNCVLSLNEGDSCNPVVNIGGRLNHKGVTNSDALCDYGLKCDKNSKTCVKKSKKGTTKQPTNKNQ</sequence>
<proteinExistence type="predicted"/>
<protein>
    <submittedName>
        <fullName evidence="2">Uncharacterized protein</fullName>
    </submittedName>
</protein>
<feature type="chain" id="PRO_5036501676" evidence="1">
    <location>
        <begin position="18"/>
        <end position="116"/>
    </location>
</feature>
<gene>
    <name evidence="2" type="primary">AVEN_579_1</name>
    <name evidence="2" type="ORF">NPIL_439711</name>
</gene>
<dbReference type="OrthoDB" id="1725934at2759"/>
<feature type="signal peptide" evidence="1">
    <location>
        <begin position="1"/>
        <end position="17"/>
    </location>
</feature>
<keyword evidence="1" id="KW-0732">Signal</keyword>
<dbReference type="EMBL" id="BMAW01112290">
    <property type="protein sequence ID" value="GFT51789.1"/>
    <property type="molecule type" value="Genomic_DNA"/>
</dbReference>
<evidence type="ECO:0000313" key="2">
    <source>
        <dbReference type="EMBL" id="GFT51789.1"/>
    </source>
</evidence>
<dbReference type="AlphaFoldDB" id="A0A8X6P6I9"/>
<comment type="caution">
    <text evidence="2">The sequence shown here is derived from an EMBL/GenBank/DDBJ whole genome shotgun (WGS) entry which is preliminary data.</text>
</comment>
<accession>A0A8X6P6I9</accession>
<organism evidence="2 3">
    <name type="scientific">Nephila pilipes</name>
    <name type="common">Giant wood spider</name>
    <name type="synonym">Nephila maculata</name>
    <dbReference type="NCBI Taxonomy" id="299642"/>
    <lineage>
        <taxon>Eukaryota</taxon>
        <taxon>Metazoa</taxon>
        <taxon>Ecdysozoa</taxon>
        <taxon>Arthropoda</taxon>
        <taxon>Chelicerata</taxon>
        <taxon>Arachnida</taxon>
        <taxon>Araneae</taxon>
        <taxon>Araneomorphae</taxon>
        <taxon>Entelegynae</taxon>
        <taxon>Araneoidea</taxon>
        <taxon>Nephilidae</taxon>
        <taxon>Nephila</taxon>
    </lineage>
</organism>